<feature type="binding site" evidence="9">
    <location>
        <position position="7"/>
    </location>
    <ligand>
        <name>Mg(2+)</name>
        <dbReference type="ChEBI" id="CHEBI:18420"/>
    </ligand>
</feature>
<dbReference type="PIRSF" id="PIRSF000722">
    <property type="entry name" value="Acetate_prop_kin"/>
    <property type="match status" value="1"/>
</dbReference>
<evidence type="ECO:0000256" key="9">
    <source>
        <dbReference type="HAMAP-Rule" id="MF_00020"/>
    </source>
</evidence>
<keyword evidence="5 9" id="KW-0547">Nucleotide-binding</keyword>
<dbReference type="EMBL" id="JBHSBU010000001">
    <property type="protein sequence ID" value="MFC4158935.1"/>
    <property type="molecule type" value="Genomic_DNA"/>
</dbReference>
<feature type="binding site" evidence="9">
    <location>
        <begin position="205"/>
        <end position="209"/>
    </location>
    <ligand>
        <name>ATP</name>
        <dbReference type="ChEBI" id="CHEBI:30616"/>
    </ligand>
</feature>
<feature type="binding site" evidence="9">
    <location>
        <position position="379"/>
    </location>
    <ligand>
        <name>Mg(2+)</name>
        <dbReference type="ChEBI" id="CHEBI:18420"/>
    </ligand>
</feature>
<gene>
    <name evidence="9" type="primary">ackA</name>
    <name evidence="11" type="ORF">ACFOW7_06130</name>
</gene>
<comment type="function">
    <text evidence="9">Catalyzes the formation of acetyl phosphate from acetate and ATP. Can also catalyze the reverse reaction.</text>
</comment>
<feature type="site" description="Transition state stabilizer" evidence="9">
    <location>
        <position position="238"/>
    </location>
</feature>
<keyword evidence="12" id="KW-1185">Reference proteome</keyword>
<keyword evidence="7 9" id="KW-0067">ATP-binding</keyword>
<evidence type="ECO:0000313" key="12">
    <source>
        <dbReference type="Proteomes" id="UP001595791"/>
    </source>
</evidence>
<comment type="similarity">
    <text evidence="1 9 10">Belongs to the acetokinase family.</text>
</comment>
<proteinExistence type="inferred from homology"/>
<comment type="catalytic activity">
    <reaction evidence="9">
        <text>acetate + ATP = acetyl phosphate + ADP</text>
        <dbReference type="Rhea" id="RHEA:11352"/>
        <dbReference type="ChEBI" id="CHEBI:22191"/>
        <dbReference type="ChEBI" id="CHEBI:30089"/>
        <dbReference type="ChEBI" id="CHEBI:30616"/>
        <dbReference type="ChEBI" id="CHEBI:456216"/>
        <dbReference type="EC" id="2.7.2.1"/>
    </reaction>
</comment>
<dbReference type="Gene3D" id="3.30.420.40">
    <property type="match status" value="2"/>
</dbReference>
<sequence>MTILTLNAGSATLKFAAYFDDGERPLLHGQIEHLGPSTSDPPPRFYACRADGQHLLETVLPQRDPETALHHLAAWLETEVSSVTAVSHRIVHGGPRYSRPTLLDDEAFDYLEGLVPLAPLHQPHGLAGARILQQQLPQARHLACFDTAFHRTQSELQQRYALPEELFRLGIRRYGFHGLSYQYVAEQLPQVLGERIGRGRVIIVHLGNGASACAVVNGRSIASSMGFTALEGLMMGSRCGRIDPGVLLYLQDSLDFSSADIADLLYRRSGLLGVSGISHDMRQLQASAHPAARRAVELFCLMAAREIASLVVSSGGIDALVFTAGIGEHSALVRAGIVERLEWLGFRLDPEANHQTIATTSCISDPGSQPSLWVIPTNEEAMLARQAARWLEEHQSA</sequence>
<feature type="binding site" evidence="9">
    <location>
        <begin position="280"/>
        <end position="282"/>
    </location>
    <ligand>
        <name>ATP</name>
        <dbReference type="ChEBI" id="CHEBI:30616"/>
    </ligand>
</feature>
<evidence type="ECO:0000256" key="1">
    <source>
        <dbReference type="ARBA" id="ARBA00008748"/>
    </source>
</evidence>
<dbReference type="Pfam" id="PF00871">
    <property type="entry name" value="Acetate_kinase"/>
    <property type="match status" value="1"/>
</dbReference>
<keyword evidence="4 9" id="KW-0479">Metal-binding</keyword>
<dbReference type="PANTHER" id="PTHR21060:SF21">
    <property type="entry name" value="ACETATE KINASE"/>
    <property type="match status" value="1"/>
</dbReference>
<dbReference type="RefSeq" id="WP_378162145.1">
    <property type="nucleotide sequence ID" value="NZ_JBHSBU010000001.1"/>
</dbReference>
<protein>
    <recommendedName>
        <fullName evidence="9">Acetate kinase</fullName>
        <ecNumber evidence="9">2.7.2.1</ecNumber>
    </recommendedName>
    <alternativeName>
        <fullName evidence="9">Acetokinase</fullName>
    </alternativeName>
</protein>
<dbReference type="InterPro" id="IPR023865">
    <property type="entry name" value="Aliphatic_acid_kinase_CS"/>
</dbReference>
<dbReference type="GO" id="GO:0016301">
    <property type="term" value="F:kinase activity"/>
    <property type="evidence" value="ECO:0007669"/>
    <property type="project" value="UniProtKB-KW"/>
</dbReference>
<dbReference type="InterPro" id="IPR043129">
    <property type="entry name" value="ATPase_NBD"/>
</dbReference>
<dbReference type="HAMAP" id="MF_00020">
    <property type="entry name" value="Acetate_kinase"/>
    <property type="match status" value="1"/>
</dbReference>
<comment type="subcellular location">
    <subcellularLocation>
        <location evidence="9">Cytoplasm</location>
    </subcellularLocation>
</comment>
<feature type="binding site" evidence="9">
    <location>
        <begin position="325"/>
        <end position="329"/>
    </location>
    <ligand>
        <name>ATP</name>
        <dbReference type="ChEBI" id="CHEBI:30616"/>
    </ligand>
</feature>
<comment type="pathway">
    <text evidence="9">Metabolic intermediate biosynthesis; acetyl-CoA biosynthesis; acetyl-CoA from acetate: step 1/2.</text>
</comment>
<evidence type="ECO:0000256" key="4">
    <source>
        <dbReference type="ARBA" id="ARBA00022723"/>
    </source>
</evidence>
<dbReference type="PANTHER" id="PTHR21060">
    <property type="entry name" value="ACETATE KINASE"/>
    <property type="match status" value="1"/>
</dbReference>
<dbReference type="PROSITE" id="PS01076">
    <property type="entry name" value="ACETATE_KINASE_2"/>
    <property type="match status" value="1"/>
</dbReference>
<comment type="caution">
    <text evidence="11">The sequence shown here is derived from an EMBL/GenBank/DDBJ whole genome shotgun (WGS) entry which is preliminary data.</text>
</comment>
<evidence type="ECO:0000256" key="2">
    <source>
        <dbReference type="ARBA" id="ARBA00022490"/>
    </source>
</evidence>
<feature type="site" description="Transition state stabilizer" evidence="9">
    <location>
        <position position="177"/>
    </location>
</feature>
<organism evidence="11 12">
    <name type="scientific">Chitinimonas lacunae</name>
    <dbReference type="NCBI Taxonomy" id="1963018"/>
    <lineage>
        <taxon>Bacteria</taxon>
        <taxon>Pseudomonadati</taxon>
        <taxon>Pseudomonadota</taxon>
        <taxon>Betaproteobacteria</taxon>
        <taxon>Neisseriales</taxon>
        <taxon>Chitinibacteraceae</taxon>
        <taxon>Chitinimonas</taxon>
    </lineage>
</organism>
<dbReference type="Proteomes" id="UP001595791">
    <property type="component" value="Unassembled WGS sequence"/>
</dbReference>
<evidence type="ECO:0000256" key="6">
    <source>
        <dbReference type="ARBA" id="ARBA00022777"/>
    </source>
</evidence>
<keyword evidence="2 9" id="KW-0963">Cytoplasm</keyword>
<evidence type="ECO:0000256" key="8">
    <source>
        <dbReference type="ARBA" id="ARBA00022842"/>
    </source>
</evidence>
<comment type="cofactor">
    <cofactor evidence="9">
        <name>Mg(2+)</name>
        <dbReference type="ChEBI" id="CHEBI:18420"/>
    </cofactor>
    <cofactor evidence="9">
        <name>Mn(2+)</name>
        <dbReference type="ChEBI" id="CHEBI:29035"/>
    </cofactor>
    <text evidence="9">Mg(2+). Can also accept Mn(2+).</text>
</comment>
<evidence type="ECO:0000256" key="5">
    <source>
        <dbReference type="ARBA" id="ARBA00022741"/>
    </source>
</evidence>
<name>A0ABV8MPY2_9NEIS</name>
<dbReference type="NCBIfam" id="TIGR00016">
    <property type="entry name" value="ackA"/>
    <property type="match status" value="1"/>
</dbReference>
<comment type="subunit">
    <text evidence="9">Homodimer.</text>
</comment>
<keyword evidence="3 9" id="KW-0808">Transferase</keyword>
<dbReference type="InterPro" id="IPR000890">
    <property type="entry name" value="Aliphatic_acid_kin_short-chain"/>
</dbReference>
<reference evidence="12" key="1">
    <citation type="journal article" date="2019" name="Int. J. Syst. Evol. Microbiol.">
        <title>The Global Catalogue of Microorganisms (GCM) 10K type strain sequencing project: providing services to taxonomists for standard genome sequencing and annotation.</title>
        <authorList>
            <consortium name="The Broad Institute Genomics Platform"/>
            <consortium name="The Broad Institute Genome Sequencing Center for Infectious Disease"/>
            <person name="Wu L."/>
            <person name="Ma J."/>
        </authorList>
    </citation>
    <scope>NUCLEOTIDE SEQUENCE [LARGE SCALE GENOMIC DNA]</scope>
    <source>
        <strain evidence="12">LMG 29894</strain>
    </source>
</reference>
<evidence type="ECO:0000313" key="11">
    <source>
        <dbReference type="EMBL" id="MFC4158935.1"/>
    </source>
</evidence>
<feature type="active site" description="Proton donor/acceptor" evidence="9">
    <location>
        <position position="146"/>
    </location>
</feature>
<dbReference type="SUPFAM" id="SSF53067">
    <property type="entry name" value="Actin-like ATPase domain"/>
    <property type="match status" value="2"/>
</dbReference>
<dbReference type="InterPro" id="IPR004372">
    <property type="entry name" value="Ac/propionate_kinase"/>
</dbReference>
<accession>A0ABV8MPY2</accession>
<dbReference type="EC" id="2.7.2.1" evidence="9"/>
<evidence type="ECO:0000256" key="10">
    <source>
        <dbReference type="RuleBase" id="RU003835"/>
    </source>
</evidence>
<evidence type="ECO:0000256" key="7">
    <source>
        <dbReference type="ARBA" id="ARBA00022840"/>
    </source>
</evidence>
<keyword evidence="8 9" id="KW-0460">Magnesium</keyword>
<feature type="binding site" evidence="9">
    <location>
        <position position="14"/>
    </location>
    <ligand>
        <name>ATP</name>
        <dbReference type="ChEBI" id="CHEBI:30616"/>
    </ligand>
</feature>
<evidence type="ECO:0000256" key="3">
    <source>
        <dbReference type="ARBA" id="ARBA00022679"/>
    </source>
</evidence>
<keyword evidence="6 9" id="KW-0418">Kinase</keyword>
<feature type="binding site" evidence="9">
    <location>
        <position position="89"/>
    </location>
    <ligand>
        <name>substrate</name>
    </ligand>
</feature>
<dbReference type="PRINTS" id="PR00471">
    <property type="entry name" value="ACETATEKNASE"/>
</dbReference>